<evidence type="ECO:0000256" key="1">
    <source>
        <dbReference type="ARBA" id="ARBA00004141"/>
    </source>
</evidence>
<evidence type="ECO:0000313" key="9">
    <source>
        <dbReference type="Proteomes" id="UP000251211"/>
    </source>
</evidence>
<evidence type="ECO:0000256" key="6">
    <source>
        <dbReference type="SAM" id="Phobius"/>
    </source>
</evidence>
<feature type="region of interest" description="Disordered" evidence="5">
    <location>
        <begin position="282"/>
        <end position="313"/>
    </location>
</feature>
<feature type="compositionally biased region" description="Polar residues" evidence="5">
    <location>
        <begin position="284"/>
        <end position="293"/>
    </location>
</feature>
<feature type="transmembrane region" description="Helical" evidence="6">
    <location>
        <begin position="405"/>
        <end position="430"/>
    </location>
</feature>
<gene>
    <name evidence="8" type="ORF">NCTC13229_01290</name>
</gene>
<feature type="transmembrane region" description="Helical" evidence="6">
    <location>
        <begin position="108"/>
        <end position="126"/>
    </location>
</feature>
<proteinExistence type="predicted"/>
<feature type="transmembrane region" description="Helical" evidence="6">
    <location>
        <begin position="373"/>
        <end position="393"/>
    </location>
</feature>
<protein>
    <submittedName>
        <fullName evidence="8">Lipid A core - O-antigen ligase and related enzymes</fullName>
    </submittedName>
</protein>
<evidence type="ECO:0000313" key="8">
    <source>
        <dbReference type="EMBL" id="SPZ37828.1"/>
    </source>
</evidence>
<feature type="region of interest" description="Disordered" evidence="5">
    <location>
        <begin position="445"/>
        <end position="469"/>
    </location>
</feature>
<dbReference type="Proteomes" id="UP000251211">
    <property type="component" value="Unassembled WGS sequence"/>
</dbReference>
<keyword evidence="3 6" id="KW-1133">Transmembrane helix</keyword>
<dbReference type="PANTHER" id="PTHR37422">
    <property type="entry name" value="TEICHURONIC ACID BIOSYNTHESIS PROTEIN TUAE"/>
    <property type="match status" value="1"/>
</dbReference>
<feature type="transmembrane region" description="Helical" evidence="6">
    <location>
        <begin position="259"/>
        <end position="280"/>
    </location>
</feature>
<dbReference type="GO" id="GO:0016874">
    <property type="term" value="F:ligase activity"/>
    <property type="evidence" value="ECO:0007669"/>
    <property type="project" value="UniProtKB-KW"/>
</dbReference>
<dbReference type="InterPro" id="IPR007016">
    <property type="entry name" value="O-antigen_ligase-rel_domated"/>
</dbReference>
<name>A0AB38F8G4_RHOWR</name>
<feature type="transmembrane region" description="Helical" evidence="6">
    <location>
        <begin position="83"/>
        <end position="102"/>
    </location>
</feature>
<feature type="transmembrane region" description="Helical" evidence="6">
    <location>
        <begin position="24"/>
        <end position="44"/>
    </location>
</feature>
<evidence type="ECO:0000256" key="5">
    <source>
        <dbReference type="SAM" id="MobiDB-lite"/>
    </source>
</evidence>
<evidence type="ECO:0000259" key="7">
    <source>
        <dbReference type="Pfam" id="PF04932"/>
    </source>
</evidence>
<evidence type="ECO:0000256" key="3">
    <source>
        <dbReference type="ARBA" id="ARBA00022989"/>
    </source>
</evidence>
<feature type="compositionally biased region" description="Basic and acidic residues" evidence="5">
    <location>
        <begin position="294"/>
        <end position="313"/>
    </location>
</feature>
<comment type="subcellular location">
    <subcellularLocation>
        <location evidence="1">Membrane</location>
        <topology evidence="1">Multi-pass membrane protein</topology>
    </subcellularLocation>
</comment>
<dbReference type="EMBL" id="UAUI01000002">
    <property type="protein sequence ID" value="SPZ37828.1"/>
    <property type="molecule type" value="Genomic_DNA"/>
</dbReference>
<feature type="domain" description="O-antigen ligase-related" evidence="7">
    <location>
        <begin position="214"/>
        <end position="385"/>
    </location>
</feature>
<sequence>MTSGSDQRVLAPNPFSGSRSRNDVVTFLLVCAVVAASFLGRYSFDLAGFTVRWEQVAPVGFVGWLIVNPGSRLDFLRTLRHPVVLTFLAFIAWNAASTVLFSPSLGKSVAILGWLTIDLLLLAGLMSLGARAVWAENIGIRFVVPWAFAGFAMYLIANRTGGGVSWGTNLDSLYDVYVTRLSATEANIYAAILVFWTLLLVARKGADRRWMIAAAVTVPLGLIASQTRTAVFCMVMGLAVYVAYELVRRRRNPTPLKAFIFGPAAVVVGVLVAYGATTALPDIGTQQRPPSSRQDTEPEVRSDTARPAQDKLGDIDFTGGTVGFRMAVAREAAEDIRGVHLWFGNGTNTFGLRHEQPGSPGVSGHIIMLPVQILYDAGIVGLAILSAFGVVVWRHVPWRRRPIAAALAAAFIAAATLTSMFWFSVVWIILASLLRPSSRDECETGRGAVQNEVEEHPSALETTEIGERI</sequence>
<dbReference type="AlphaFoldDB" id="A0AB38F8G4"/>
<dbReference type="Pfam" id="PF04932">
    <property type="entry name" value="Wzy_C"/>
    <property type="match status" value="1"/>
</dbReference>
<comment type="caution">
    <text evidence="8">The sequence shown here is derived from an EMBL/GenBank/DDBJ whole genome shotgun (WGS) entry which is preliminary data.</text>
</comment>
<evidence type="ECO:0000256" key="2">
    <source>
        <dbReference type="ARBA" id="ARBA00022692"/>
    </source>
</evidence>
<keyword evidence="8" id="KW-0436">Ligase</keyword>
<feature type="transmembrane region" description="Helical" evidence="6">
    <location>
        <begin position="138"/>
        <end position="157"/>
    </location>
</feature>
<accession>A0AB38F8G4</accession>
<reference evidence="8 9" key="1">
    <citation type="submission" date="2018-06" db="EMBL/GenBank/DDBJ databases">
        <authorList>
            <consortium name="Pathogen Informatics"/>
            <person name="Doyle S."/>
        </authorList>
    </citation>
    <scope>NUCLEOTIDE SEQUENCE [LARGE SCALE GENOMIC DNA]</scope>
    <source>
        <strain evidence="8 9">NCTC13229</strain>
    </source>
</reference>
<keyword evidence="4 6" id="KW-0472">Membrane</keyword>
<dbReference type="GO" id="GO:0016020">
    <property type="term" value="C:membrane"/>
    <property type="evidence" value="ECO:0007669"/>
    <property type="project" value="UniProtKB-SubCell"/>
</dbReference>
<organism evidence="8 9">
    <name type="scientific">Rhodococcus wratislaviensis</name>
    <name type="common">Tsukamurella wratislaviensis</name>
    <dbReference type="NCBI Taxonomy" id="44752"/>
    <lineage>
        <taxon>Bacteria</taxon>
        <taxon>Bacillati</taxon>
        <taxon>Actinomycetota</taxon>
        <taxon>Actinomycetes</taxon>
        <taxon>Mycobacteriales</taxon>
        <taxon>Nocardiaceae</taxon>
        <taxon>Rhodococcus</taxon>
    </lineage>
</organism>
<dbReference type="InterPro" id="IPR051533">
    <property type="entry name" value="WaaL-like"/>
</dbReference>
<keyword evidence="2 6" id="KW-0812">Transmembrane</keyword>
<feature type="transmembrane region" description="Helical" evidence="6">
    <location>
        <begin position="177"/>
        <end position="201"/>
    </location>
</feature>
<dbReference type="PANTHER" id="PTHR37422:SF13">
    <property type="entry name" value="LIPOPOLYSACCHARIDE BIOSYNTHESIS PROTEIN PA4999-RELATED"/>
    <property type="match status" value="1"/>
</dbReference>
<evidence type="ECO:0000256" key="4">
    <source>
        <dbReference type="ARBA" id="ARBA00023136"/>
    </source>
</evidence>